<accession>A0A0U3FD13</accession>
<dbReference type="EMBL" id="CP013747">
    <property type="protein sequence ID" value="ALV41689.1"/>
    <property type="molecule type" value="Genomic_DNA"/>
</dbReference>
<evidence type="ECO:0000313" key="2">
    <source>
        <dbReference type="Proteomes" id="UP000065151"/>
    </source>
</evidence>
<dbReference type="Proteomes" id="UP000065151">
    <property type="component" value="Chromosome"/>
</dbReference>
<proteinExistence type="predicted"/>
<organism evidence="1">
    <name type="scientific">Pseudarthrobacter sulfonivorans</name>
    <dbReference type="NCBI Taxonomy" id="121292"/>
    <lineage>
        <taxon>Bacteria</taxon>
        <taxon>Bacillati</taxon>
        <taxon>Actinomycetota</taxon>
        <taxon>Actinomycetes</taxon>
        <taxon>Micrococcales</taxon>
        <taxon>Micrococcaceae</taxon>
        <taxon>Pseudarthrobacter</taxon>
    </lineage>
</organism>
<sequence length="59" mass="6178">MSADRPGGLWQRLWGTVRCSYIGVFDGGGAGDVAALPDAGHVPDGGAVRLQLTVWEQPL</sequence>
<evidence type="ECO:0000313" key="1">
    <source>
        <dbReference type="EMBL" id="ALV41689.1"/>
    </source>
</evidence>
<dbReference type="RefSeq" id="WP_058930816.1">
    <property type="nucleotide sequence ID" value="NZ_CP013747.1"/>
</dbReference>
<dbReference type="AlphaFoldDB" id="A0A0U3FD13"/>
<reference evidence="1 2" key="1">
    <citation type="submission" date="2015-12" db="EMBL/GenBank/DDBJ databases">
        <authorList>
            <person name="Shamseldin A."/>
            <person name="Moawad H."/>
            <person name="Abd El-Rahim W.M."/>
            <person name="Sadowsky M.J."/>
        </authorList>
    </citation>
    <scope>NUCLEOTIDE SEQUENCE [LARGE SCALE GENOMIC DNA]</scope>
    <source>
        <strain evidence="1 2">Ar51</strain>
    </source>
</reference>
<name>A0A0U3FD13_9MICC</name>
<protein>
    <submittedName>
        <fullName evidence="1">Uncharacterized protein</fullName>
    </submittedName>
</protein>
<dbReference type="KEGG" id="psul:AU252_11450"/>
<dbReference type="STRING" id="121292.AU252_11450"/>
<gene>
    <name evidence="1" type="ORF">AU252_11450</name>
</gene>